<dbReference type="Proteomes" id="UP001521222">
    <property type="component" value="Unassembled WGS sequence"/>
</dbReference>
<comment type="caution">
    <text evidence="1">The sequence shown here is derived from an EMBL/GenBank/DDBJ whole genome shotgun (WGS) entry which is preliminary data.</text>
</comment>
<gene>
    <name evidence="1" type="ORF">SLS59_007468</name>
</gene>
<protein>
    <submittedName>
        <fullName evidence="1">Uncharacterized protein</fullName>
    </submittedName>
</protein>
<name>A0ABR3QZG7_9PLEO</name>
<accession>A0ABR3QZG7</accession>
<keyword evidence="2" id="KW-1185">Reference proteome</keyword>
<dbReference type="PANTHER" id="PTHR38116">
    <property type="entry name" value="CHROMOSOME 7, WHOLE GENOME SHOTGUN SEQUENCE"/>
    <property type="match status" value="1"/>
</dbReference>
<evidence type="ECO:0000313" key="2">
    <source>
        <dbReference type="Proteomes" id="UP001521222"/>
    </source>
</evidence>
<dbReference type="PANTHER" id="PTHR38116:SF9">
    <property type="entry name" value="BZIP DOMAIN-CONTAINING PROTEIN"/>
    <property type="match status" value="1"/>
</dbReference>
<dbReference type="Pfam" id="PF11905">
    <property type="entry name" value="DUF3425"/>
    <property type="match status" value="1"/>
</dbReference>
<reference evidence="1 2" key="1">
    <citation type="submission" date="2024-02" db="EMBL/GenBank/DDBJ databases">
        <title>De novo assembly and annotation of 12 fungi associated with fruit tree decline syndrome in Ontario, Canada.</title>
        <authorList>
            <person name="Sulman M."/>
            <person name="Ellouze W."/>
            <person name="Ilyukhin E."/>
        </authorList>
    </citation>
    <scope>NUCLEOTIDE SEQUENCE [LARGE SCALE GENOMIC DNA]</scope>
    <source>
        <strain evidence="1 2">M97-236</strain>
    </source>
</reference>
<proteinExistence type="predicted"/>
<dbReference type="InterPro" id="IPR021833">
    <property type="entry name" value="DUF3425"/>
</dbReference>
<organism evidence="1 2">
    <name type="scientific">Nothophoma quercina</name>
    <dbReference type="NCBI Taxonomy" id="749835"/>
    <lineage>
        <taxon>Eukaryota</taxon>
        <taxon>Fungi</taxon>
        <taxon>Dikarya</taxon>
        <taxon>Ascomycota</taxon>
        <taxon>Pezizomycotina</taxon>
        <taxon>Dothideomycetes</taxon>
        <taxon>Pleosporomycetidae</taxon>
        <taxon>Pleosporales</taxon>
        <taxon>Pleosporineae</taxon>
        <taxon>Didymellaceae</taxon>
        <taxon>Nothophoma</taxon>
    </lineage>
</organism>
<dbReference type="EMBL" id="JAKIXB020000026">
    <property type="protein sequence ID" value="KAL1597438.1"/>
    <property type="molecule type" value="Genomic_DNA"/>
</dbReference>
<sequence>MLHSPRPSALHTVIQLNVLHALMQNARTLRITPKSLCGYDTLSPFNHFGPNHPSLDLPSSLHPTPLQKQTRHRPWIDLLPLPSLRDAILQLSFTALEEDISTDILDVDEAQVLKANLVI</sequence>
<evidence type="ECO:0000313" key="1">
    <source>
        <dbReference type="EMBL" id="KAL1597438.1"/>
    </source>
</evidence>